<feature type="chain" id="PRO_5045686687" evidence="1">
    <location>
        <begin position="23"/>
        <end position="335"/>
    </location>
</feature>
<keyword evidence="3" id="KW-1185">Reference proteome</keyword>
<proteinExistence type="predicted"/>
<sequence length="335" mass="36491">MRKCFYRIMLVFLVGKALPAHSQVDPHFSQYYMHPTWLNPALTGAFDGNVRVTGIYRNQWNNISSGFKTPGVSADFATEKNVNFGVSVLNQKAGDGGYSYTTAYGSLAYTGLRFGVNGTQRIVLGMQAGLVDRRFDRNKLTFGDQWNPITGYNPGSTSLDMLQANSSTVFDAGLGALYYDGRANRKANVYLGFSASHVTQPKDKFIGEGDAKLPIRYNVHGGVKINVNEAFSITPNALYSRQGTASETVVGAYGQFRVAATTDFMLGANYRFKDAIAPYIGIMHNNLIIGASYDVNTSDLGKFGGSANAFEVSITFIGKKKGKTNVDGNFVCPRL</sequence>
<keyword evidence="1" id="KW-0732">Signal</keyword>
<organism evidence="2 3">
    <name type="scientific">Polluticaenibacter yanchengensis</name>
    <dbReference type="NCBI Taxonomy" id="3014562"/>
    <lineage>
        <taxon>Bacteria</taxon>
        <taxon>Pseudomonadati</taxon>
        <taxon>Bacteroidota</taxon>
        <taxon>Chitinophagia</taxon>
        <taxon>Chitinophagales</taxon>
        <taxon>Chitinophagaceae</taxon>
        <taxon>Polluticaenibacter</taxon>
    </lineage>
</organism>
<name>A0ABT4UK66_9BACT</name>
<dbReference type="InterPro" id="IPR019861">
    <property type="entry name" value="PorP/SprF_Bacteroidetes"/>
</dbReference>
<dbReference type="RefSeq" id="WP_407031497.1">
    <property type="nucleotide sequence ID" value="NZ_JAQGEF010000010.1"/>
</dbReference>
<reference evidence="2 3" key="1">
    <citation type="submission" date="2022-12" db="EMBL/GenBank/DDBJ databases">
        <title>Chitinophagaceae gen. sp. nov., a new member of the family Chitinophagaceae, isolated from soil in a chemical factory.</title>
        <authorList>
            <person name="Ke Z."/>
        </authorList>
    </citation>
    <scope>NUCLEOTIDE SEQUENCE [LARGE SCALE GENOMIC DNA]</scope>
    <source>
        <strain evidence="2 3">LY-5</strain>
    </source>
</reference>
<dbReference type="Proteomes" id="UP001210231">
    <property type="component" value="Unassembled WGS sequence"/>
</dbReference>
<gene>
    <name evidence="2" type="ORF">O3P16_10175</name>
</gene>
<feature type="signal peptide" evidence="1">
    <location>
        <begin position="1"/>
        <end position="22"/>
    </location>
</feature>
<protein>
    <submittedName>
        <fullName evidence="2">PorP/SprF family type IX secretion system membrane protein</fullName>
    </submittedName>
</protein>
<evidence type="ECO:0000256" key="1">
    <source>
        <dbReference type="SAM" id="SignalP"/>
    </source>
</evidence>
<comment type="caution">
    <text evidence="2">The sequence shown here is derived from an EMBL/GenBank/DDBJ whole genome shotgun (WGS) entry which is preliminary data.</text>
</comment>
<dbReference type="NCBIfam" id="TIGR03519">
    <property type="entry name" value="T9SS_PorP_fam"/>
    <property type="match status" value="1"/>
</dbReference>
<evidence type="ECO:0000313" key="2">
    <source>
        <dbReference type="EMBL" id="MDA3615173.1"/>
    </source>
</evidence>
<dbReference type="Pfam" id="PF11751">
    <property type="entry name" value="PorP_SprF"/>
    <property type="match status" value="1"/>
</dbReference>
<evidence type="ECO:0000313" key="3">
    <source>
        <dbReference type="Proteomes" id="UP001210231"/>
    </source>
</evidence>
<accession>A0ABT4UK66</accession>
<dbReference type="EMBL" id="JAQGEF010000010">
    <property type="protein sequence ID" value="MDA3615173.1"/>
    <property type="molecule type" value="Genomic_DNA"/>
</dbReference>